<dbReference type="RefSeq" id="WP_306833549.1">
    <property type="nucleotide sequence ID" value="NZ_JAUSRA010000001.1"/>
</dbReference>
<reference evidence="1 2" key="1">
    <citation type="submission" date="2023-07" db="EMBL/GenBank/DDBJ databases">
        <title>Sequencing the genomes of 1000 actinobacteria strains.</title>
        <authorList>
            <person name="Klenk H.-P."/>
        </authorList>
    </citation>
    <scope>NUCLEOTIDE SEQUENCE [LARGE SCALE GENOMIC DNA]</scope>
    <source>
        <strain evidence="1 2">DSM 44710</strain>
    </source>
</reference>
<name>A0ABT9MZ69_9ACTN</name>
<keyword evidence="2" id="KW-1185">Reference proteome</keyword>
<dbReference type="Proteomes" id="UP001240984">
    <property type="component" value="Unassembled WGS sequence"/>
</dbReference>
<evidence type="ECO:0000313" key="2">
    <source>
        <dbReference type="Proteomes" id="UP001240984"/>
    </source>
</evidence>
<proteinExistence type="predicted"/>
<evidence type="ECO:0000313" key="1">
    <source>
        <dbReference type="EMBL" id="MDP9796738.1"/>
    </source>
</evidence>
<gene>
    <name evidence="1" type="ORF">J2S43_005250</name>
</gene>
<comment type="caution">
    <text evidence="1">The sequence shown here is derived from an EMBL/GenBank/DDBJ whole genome shotgun (WGS) entry which is preliminary data.</text>
</comment>
<organism evidence="1 2">
    <name type="scientific">Catenuloplanes nepalensis</name>
    <dbReference type="NCBI Taxonomy" id="587533"/>
    <lineage>
        <taxon>Bacteria</taxon>
        <taxon>Bacillati</taxon>
        <taxon>Actinomycetota</taxon>
        <taxon>Actinomycetes</taxon>
        <taxon>Micromonosporales</taxon>
        <taxon>Micromonosporaceae</taxon>
        <taxon>Catenuloplanes</taxon>
    </lineage>
</organism>
<sequence length="201" mass="22857">MPGNKPHEAFNAFTTPLVDALECVTTHPRMEFSAGGSSILDQKHNLLLVGRQLKNDGYLRLGRSPFELRARLKYMLIKDDRENYGPLRVTTCGYDYSIRTTDGAAVLDYHWHPTGLSHEKRPHVHIGSAQLRSDAVLSSKRHVYTGRVTFEAVVRELIELGVEPMSKDWGDLLDMCETPHLLHRSWHHDYESETGRNAPPD</sequence>
<protein>
    <submittedName>
        <fullName evidence="1">Uncharacterized protein</fullName>
    </submittedName>
</protein>
<dbReference type="EMBL" id="JAUSRA010000001">
    <property type="protein sequence ID" value="MDP9796738.1"/>
    <property type="molecule type" value="Genomic_DNA"/>
</dbReference>
<accession>A0ABT9MZ69</accession>